<accession>A0A1D1ZEC5</accession>
<dbReference type="InterPro" id="IPR003774">
    <property type="entry name" value="AlgH-like"/>
</dbReference>
<evidence type="ECO:0000313" key="2">
    <source>
        <dbReference type="EMBL" id="JAT65207.1"/>
    </source>
</evidence>
<evidence type="ECO:0000256" key="1">
    <source>
        <dbReference type="SAM" id="MobiDB-lite"/>
    </source>
</evidence>
<name>A0A1D1ZEC5_9ARAE</name>
<proteinExistence type="predicted"/>
<reference evidence="2" key="1">
    <citation type="submission" date="2015-07" db="EMBL/GenBank/DDBJ databases">
        <title>Transcriptome Assembly of Anthurium amnicola.</title>
        <authorList>
            <person name="Suzuki J."/>
        </authorList>
    </citation>
    <scope>NUCLEOTIDE SEQUENCE</scope>
</reference>
<dbReference type="PANTHER" id="PTHR31984">
    <property type="entry name" value="TRANSPORTER, PUTATIVE (DUF179)-RELATED"/>
    <property type="match status" value="1"/>
</dbReference>
<dbReference type="PANTHER" id="PTHR31984:SF11">
    <property type="entry name" value="TRANSPORTER, PUTATIVE (DUF179)-RELATED"/>
    <property type="match status" value="1"/>
</dbReference>
<protein>
    <submittedName>
        <fullName evidence="2">UPF0301 protein Cag_1601</fullName>
    </submittedName>
</protein>
<dbReference type="SUPFAM" id="SSF143456">
    <property type="entry name" value="VC0467-like"/>
    <property type="match status" value="1"/>
</dbReference>
<dbReference type="AlphaFoldDB" id="A0A1D1ZEC5"/>
<gene>
    <name evidence="2" type="primary">Cag_1601_1</name>
    <name evidence="2" type="ORF">g.96738</name>
</gene>
<dbReference type="Gene3D" id="3.40.1740.10">
    <property type="entry name" value="VC0467-like"/>
    <property type="match status" value="1"/>
</dbReference>
<feature type="region of interest" description="Disordered" evidence="1">
    <location>
        <begin position="74"/>
        <end position="124"/>
    </location>
</feature>
<feature type="region of interest" description="Disordered" evidence="1">
    <location>
        <begin position="142"/>
        <end position="170"/>
    </location>
</feature>
<dbReference type="Pfam" id="PF02622">
    <property type="entry name" value="DUF179"/>
    <property type="match status" value="1"/>
</dbReference>
<dbReference type="EMBL" id="GDJX01002729">
    <property type="protein sequence ID" value="JAT65207.1"/>
    <property type="molecule type" value="Transcribed_RNA"/>
</dbReference>
<organism evidence="2">
    <name type="scientific">Anthurium amnicola</name>
    <dbReference type="NCBI Taxonomy" id="1678845"/>
    <lineage>
        <taxon>Eukaryota</taxon>
        <taxon>Viridiplantae</taxon>
        <taxon>Streptophyta</taxon>
        <taxon>Embryophyta</taxon>
        <taxon>Tracheophyta</taxon>
        <taxon>Spermatophyta</taxon>
        <taxon>Magnoliopsida</taxon>
        <taxon>Liliopsida</taxon>
        <taxon>Araceae</taxon>
        <taxon>Pothoideae</taxon>
        <taxon>Potheae</taxon>
        <taxon>Anthurium</taxon>
    </lineage>
</organism>
<sequence>MDPWVLKLNTTGGGDVAVEAAKVATCGSGRKRVTALRQGGCWRRAYAFGCRVLVVGPSVSGRWERKLLGHRPLEVRATGKNKGHEGPPSPGGGKEPSIPEGDGTSGSNSISGETKHEDSLTQKSHHLNLDWRTFRATLVAQEKGPTKETDGPSEELVPGKPSSGLGSKWAHPIPVPEAGCVLIATDKLDGVRNFERTVVLLLRVGTMDNGQGPFGVILNRPLHKKIKHMKPTNHDLSTTFADCSLHFGGPLDASIFLVRTGENSSPPSLEQVVPGVCVGARNSLNEVAGLVKKGVCHPKDFRFFVGYAGWQLDQLREEIESDYWIVAACSSDLIGSAALESSSGLWVEILQLMGGPYSDLSRKEKEDDKS</sequence>